<proteinExistence type="predicted"/>
<dbReference type="PROSITE" id="PS51820">
    <property type="entry name" value="PA14"/>
    <property type="match status" value="1"/>
</dbReference>
<dbReference type="InterPro" id="IPR037524">
    <property type="entry name" value="PA14/GLEYA"/>
</dbReference>
<evidence type="ECO:0000313" key="4">
    <source>
        <dbReference type="Proteomes" id="UP000552864"/>
    </source>
</evidence>
<organism evidence="3 4">
    <name type="scientific">Chitinophaga eiseniae</name>
    <dbReference type="NCBI Taxonomy" id="634771"/>
    <lineage>
        <taxon>Bacteria</taxon>
        <taxon>Pseudomonadati</taxon>
        <taxon>Bacteroidota</taxon>
        <taxon>Chitinophagia</taxon>
        <taxon>Chitinophagales</taxon>
        <taxon>Chitinophagaceae</taxon>
        <taxon>Chitinophaga</taxon>
    </lineage>
</organism>
<evidence type="ECO:0000256" key="1">
    <source>
        <dbReference type="SAM" id="SignalP"/>
    </source>
</evidence>
<evidence type="ECO:0000259" key="2">
    <source>
        <dbReference type="PROSITE" id="PS51820"/>
    </source>
</evidence>
<protein>
    <recommendedName>
        <fullName evidence="2">PA14 domain-containing protein</fullName>
    </recommendedName>
</protein>
<reference evidence="3 4" key="1">
    <citation type="submission" date="2020-04" db="EMBL/GenBank/DDBJ databases">
        <authorList>
            <person name="Yin C."/>
        </authorList>
    </citation>
    <scope>NUCLEOTIDE SEQUENCE [LARGE SCALE GENOMIC DNA]</scope>
    <source>
        <strain evidence="3 4">Ak56</strain>
    </source>
</reference>
<evidence type="ECO:0000313" key="3">
    <source>
        <dbReference type="EMBL" id="NLR80946.1"/>
    </source>
</evidence>
<keyword evidence="4" id="KW-1185">Reference proteome</keyword>
<keyword evidence="1" id="KW-0732">Signal</keyword>
<gene>
    <name evidence="3" type="ORF">HGH91_20110</name>
</gene>
<accession>A0A847STC2</accession>
<dbReference type="Gene3D" id="2.60.120.260">
    <property type="entry name" value="Galactose-binding domain-like"/>
    <property type="match status" value="1"/>
</dbReference>
<dbReference type="RefSeq" id="WP_168740576.1">
    <property type="nucleotide sequence ID" value="NZ_JABAHZ010000004.1"/>
</dbReference>
<dbReference type="SUPFAM" id="SSF56988">
    <property type="entry name" value="Anthrax protective antigen"/>
    <property type="match status" value="1"/>
</dbReference>
<sequence length="2216" mass="243586">MMIKSIKAKKALAIFFLSLLTAETLLPLHSMALTSGPTQPEHAQFTPYSSNDMVDLFTGAFKYNIPVMDVDGYPVNLSYASGVGMDDEASWVGLGWNLNVGAITRQLRGVPDDFSGDTVKTFHDVAPRYVYGGRGMVRLELKGLDVAKVSGSVSLGVFSDSYTGMGAEFGVNAGISAGLVNSGMLTAGLDGGINSSTSSGVSVSSGLSMDLFASQNIAASVGVSANLGYNTREGLKELTLGESFGVGKLQLTAGRTYMYNTPPFNPKINFGYRSTSQTYTLSVGGTAFTVFGGASLTGYFSKQEMLSTNHLNPEFGYLYAHRGTGIKESIPDFMREKENPVIRNLPNIAVPIATPDVFNYTSQAGSGQFRLQRGNTGVVFDPYAADESDNSSFGQDLGFGAYFHGGTTIYKQSITNITRKWQNANDFLAAADYKSDATKPMEEQAYFKMMGEQTAEDPNYINRIQGDKLLAVSLNGRSAQAKVHDKEGNIANTPTEGYKKDGRQMRVSPISYLTADEASMNASNKTYPSYKFYDSTMTAAPACGPEKQADISRRRGKNGHHISEITVTERDGKRAVYGLPVYNLQQDEYTFAVNPALKDAQADKTNLIGAELDNNNEVKHNYGKDQYYHHETQPGYASSYLLTAILSPDYVDLTNNGITDDDLGTAVKFNYSKVASDYCWRTPLSPGKALFNRGLNADVDDDKGSIVSGRKELWYLNSIETKTKIAYFITADREDGLGTSGSVMGYVNSGVKQRRLKEIRLYSKSDLSQPIKTAYFNYDYTLCPGIPNSVNGGGKLTLKSVYFTYGSSKKGAHHPYTFEYSNNKSFGYMASDRWGTYAPDSASKKAGFTMKNDEFPYTVQDTAQANSNARLWNLSKITLPTGGSIDVEYESGDYAYVQDRRAMQMVGLLDLVKDTSGTVTTNLRNAQGIRITAPGPLRGANDAGILDNFVTDYLNGRNDCYVKMNVNVTDRPGITADSYYDNVSCYGEVAKVRNNKNGTYDLIFKNVTQGGVTVNPFVMAAWQKMRLEYPKYAYPGYEDRIRNATGIERALNAIVNAIGNISELRKNFNERARDNDFAININKGKSFTRIVKGDGIKLGGPARVKRVRMNDDWNNMSGKLAPGATYGQEYEYRTTVNGETISSGVASYEPAIGADENPMRMPVPYSQESKGTLTNYFYLEEPFGESLFPSPQIGYSKVTVRDLDATGKADAQKATGWLQHEFYTARDYPVIVAAQSRPDVSQNGPAGWANFSGANQVYELAMSQGYVIWLNDMHGKPKAQRVFNQSGNEISSTVYYYKSDPLDADKLKLNNSVTTVDEKGNINPAEMLGREIEMVTDMREQETKDIGLTVQAGVDVIPLLIYVVAIPHWPRRDNDSYRLFRSASILKTVQQTGILSSVVKTINGSTVTSDNLVFDRNTGQPVVTRTNNEFNDPVYSVNMPAYWKYEKISGAYKNLNAVFPAFTTDANGVVLGSYASFITGGDELMDITPGGSTPGKRYWVIRSATTGDPTLRLRVIDDAGLLVKNMARQVKLYRSGFRNQFDGVAGTVVSMKNPVAGGKIAIFDTVDNTAYKVLDAKAVLYEEEWGAKLCATCPFGFSVSTDGTRCERYAVENVNDTLQLVPMVSSKTDVGINGASFKLANNSVVTKKNYYWGGDCSGGGTSSLMAKSAGAQSQSLLVSGSCGRLYWTGVWLNRSQSVTDTWMGMETCFTATTSGTYSLGYGVDDLMRIYIDNVQIVNTPAPGSYWSTWTVIPISMTAGKHTIRIEFLNSYMAGGTETTNPGVAGVEVYNQSPDVLYGLSDASANTIFSTKNMVYPNNSVNTYVLDANNVRRIARYDCIENLCNTPFVCESRPINGPLNPYLAGFLGNWRVSEEKAYEVNRVDQQIFANKGAGLNLRSSGYFNGFKSYWYYDAANAQWSAVPANDKWVTSRYVTLYDQYGQEMENKDALLRYSSASFGYRGAVPVAVAGNAMRREIFYDGFEDYNYNGLCGAVSCNMDSFDIRNTLGVNYISMLKSDDAHSGNFSLKLTLPLTLSAKVHTLEHQPGDGKYLDKDAFGQYITKLTKGLYPQGFQPQPSKKYIFSAWVKDGSVGNTVPNITPSVNGTNLNLTFKAVVEGWKLVEAEIDLPANATDLKLIIPASASAAIDDIRLFPYNATIKTYAYDDKTLRLMAEMDENNFATFYEYDDEGTLIRVKKETDLGIMTLKESRSVYRKMN</sequence>
<dbReference type="EMBL" id="JABAHZ010000004">
    <property type="protein sequence ID" value="NLR80946.1"/>
    <property type="molecule type" value="Genomic_DNA"/>
</dbReference>
<feature type="signal peptide" evidence="1">
    <location>
        <begin position="1"/>
        <end position="32"/>
    </location>
</feature>
<feature type="chain" id="PRO_5032697028" description="PA14 domain-containing protein" evidence="1">
    <location>
        <begin position="33"/>
        <end position="2216"/>
    </location>
</feature>
<dbReference type="Proteomes" id="UP000552864">
    <property type="component" value="Unassembled WGS sequence"/>
</dbReference>
<feature type="domain" description="PA14" evidence="2">
    <location>
        <begin position="1655"/>
        <end position="1804"/>
    </location>
</feature>
<comment type="caution">
    <text evidence="3">The sequence shown here is derived from an EMBL/GenBank/DDBJ whole genome shotgun (WGS) entry which is preliminary data.</text>
</comment>
<name>A0A847STC2_9BACT</name>